<keyword evidence="4" id="KW-0479">Metal-binding</keyword>
<evidence type="ECO:0000256" key="7">
    <source>
        <dbReference type="ARBA" id="ARBA00023049"/>
    </source>
</evidence>
<dbReference type="GO" id="GO:0005886">
    <property type="term" value="C:plasma membrane"/>
    <property type="evidence" value="ECO:0007669"/>
    <property type="project" value="TreeGrafter"/>
</dbReference>
<sequence precursor="true">MKRLLLIVSLIACLAAAGCTTPIGTGAGHPVSATPAPQPWYTLNESIRPGDDFYTHVNDAWQRENPIPADKKYVGTLTLLRDKADEDLHALMSRAANATVTTTDRNTALIGQFYRSGMDTQAIDAEGLETLSADLAAIDAIGSREDLANVTVVLLERGATPLYFYLGEVNTRNTTEVIATLWQGGLGMPDRDYYTRTDNKSVATQEAYQDHIRKVLVLSGESGAQAAADAKTIYAMEKTLALGQFTNEENRDPQRTTNVYTLAELKERWPSIGWDRLTSIPGSGQVTKVNVYQPKYLDTLEKEISTAPLADWKLYLRYRLIDETSPYLGASFEEEHFAFYDRTLNGVTEMLPRWKRVVHTGDSQLGDLVGKQYVAEYVDPRTHGMVTGMFQTIRQTFDARMGNLTWMGSATKERAREKLAAMRQKIAYPDTWMDYAGLELTGSYSGNVRAASAYNLIHGPYGLGRIGRPVDPDVWFMSPQTVNAYYNPSTNEIVFPAAILQPPFFDPDADAARNYGALGAVVAHEMTHGFDDQGRQYDKDGNLADWWTEEDRAQFTGRTALLVSEYNQFEVLPGLPLNGNLTLGENIADLGGVTIAYHAWRSAAGPASDPVNEREFFYAYAQVWRENAREEAERNWVYTDPHSASKYRVNGVVFNIPEFYETFPEIQPGDALYRNESERAVIW</sequence>
<dbReference type="InParanoid" id="L0HIC6"/>
<reference evidence="10 11" key="2">
    <citation type="journal article" date="2014" name="Genome Announc.">
        <title>Complete Genome Sequence of Methanoregula formicica SMSPT, a Mesophilic Hydrogenotrophic Methanogen Isolated from a Methanogenic Upflow Anaerobic Sludge Blanket Reactor.</title>
        <authorList>
            <person name="Yamamoto K."/>
            <person name="Tamaki H."/>
            <person name="Cadillo-Quiroz H."/>
            <person name="Imachi H."/>
            <person name="Kyrpides N."/>
            <person name="Woyke T."/>
            <person name="Goodwin L."/>
            <person name="Zinder S.H."/>
            <person name="Kamagata Y."/>
            <person name="Liu W.T."/>
        </authorList>
    </citation>
    <scope>NUCLEOTIDE SEQUENCE [LARGE SCALE GENOMIC DNA]</scope>
    <source>
        <strain evidence="11">DSM 22288 / NBRC 105244 / SMSP</strain>
    </source>
</reference>
<evidence type="ECO:0000313" key="10">
    <source>
        <dbReference type="EMBL" id="AGB03068.1"/>
    </source>
</evidence>
<dbReference type="EMBL" id="CP003167">
    <property type="protein sequence ID" value="AGB03068.1"/>
    <property type="molecule type" value="Genomic_DNA"/>
</dbReference>
<dbReference type="OrthoDB" id="115724at2157"/>
<evidence type="ECO:0000256" key="4">
    <source>
        <dbReference type="ARBA" id="ARBA00022723"/>
    </source>
</evidence>
<dbReference type="HOGENOM" id="CLU_006187_7_2_2"/>
<evidence type="ECO:0000256" key="1">
    <source>
        <dbReference type="ARBA" id="ARBA00001947"/>
    </source>
</evidence>
<dbReference type="Pfam" id="PF05649">
    <property type="entry name" value="Peptidase_M13_N"/>
    <property type="match status" value="1"/>
</dbReference>
<dbReference type="PANTHER" id="PTHR11733">
    <property type="entry name" value="ZINC METALLOPROTEASE FAMILY M13 NEPRILYSIN-RELATED"/>
    <property type="match status" value="1"/>
</dbReference>
<dbReference type="PANTHER" id="PTHR11733:SF167">
    <property type="entry name" value="FI17812P1-RELATED"/>
    <property type="match status" value="1"/>
</dbReference>
<keyword evidence="7" id="KW-0482">Metalloprotease</keyword>
<dbReference type="InterPro" id="IPR018497">
    <property type="entry name" value="Peptidase_M13_C"/>
</dbReference>
<dbReference type="AlphaFoldDB" id="L0HIC6"/>
<dbReference type="InterPro" id="IPR042089">
    <property type="entry name" value="Peptidase_M13_dom_2"/>
</dbReference>
<dbReference type="SUPFAM" id="SSF55486">
    <property type="entry name" value="Metalloproteases ('zincins'), catalytic domain"/>
    <property type="match status" value="1"/>
</dbReference>
<dbReference type="InterPro" id="IPR024079">
    <property type="entry name" value="MetalloPept_cat_dom_sf"/>
</dbReference>
<dbReference type="Gene3D" id="1.10.1380.10">
    <property type="entry name" value="Neutral endopeptidase , domain2"/>
    <property type="match status" value="1"/>
</dbReference>
<dbReference type="InterPro" id="IPR008753">
    <property type="entry name" value="Peptidase_M13_N"/>
</dbReference>
<evidence type="ECO:0000259" key="9">
    <source>
        <dbReference type="Pfam" id="PF05649"/>
    </source>
</evidence>
<dbReference type="eggNOG" id="arCOG05200">
    <property type="taxonomic scope" value="Archaea"/>
</dbReference>
<dbReference type="InterPro" id="IPR000718">
    <property type="entry name" value="Peptidase_M13"/>
</dbReference>
<evidence type="ECO:0000256" key="6">
    <source>
        <dbReference type="ARBA" id="ARBA00022833"/>
    </source>
</evidence>
<dbReference type="Gene3D" id="3.40.390.10">
    <property type="entry name" value="Collagenase (Catalytic Domain)"/>
    <property type="match status" value="1"/>
</dbReference>
<dbReference type="GO" id="GO:0004222">
    <property type="term" value="F:metalloendopeptidase activity"/>
    <property type="evidence" value="ECO:0007669"/>
    <property type="project" value="InterPro"/>
</dbReference>
<evidence type="ECO:0000256" key="3">
    <source>
        <dbReference type="ARBA" id="ARBA00022670"/>
    </source>
</evidence>
<dbReference type="Proteomes" id="UP000010824">
    <property type="component" value="Chromosome"/>
</dbReference>
<evidence type="ECO:0000256" key="2">
    <source>
        <dbReference type="ARBA" id="ARBA00007357"/>
    </source>
</evidence>
<accession>L0HIC6</accession>
<feature type="domain" description="Peptidase M13 C-terminal" evidence="8">
    <location>
        <begin position="483"/>
        <end position="679"/>
    </location>
</feature>
<organism evidence="10 11">
    <name type="scientific">Methanoregula formicica (strain DSM 22288 / NBRC 105244 / SMSP)</name>
    <dbReference type="NCBI Taxonomy" id="593750"/>
    <lineage>
        <taxon>Archaea</taxon>
        <taxon>Methanobacteriati</taxon>
        <taxon>Methanobacteriota</taxon>
        <taxon>Stenosarchaea group</taxon>
        <taxon>Methanomicrobia</taxon>
        <taxon>Methanomicrobiales</taxon>
        <taxon>Methanoregulaceae</taxon>
        <taxon>Methanoregula</taxon>
    </lineage>
</organism>
<evidence type="ECO:0000313" key="11">
    <source>
        <dbReference type="Proteomes" id="UP000010824"/>
    </source>
</evidence>
<dbReference type="GO" id="GO:0016485">
    <property type="term" value="P:protein processing"/>
    <property type="evidence" value="ECO:0007669"/>
    <property type="project" value="TreeGrafter"/>
</dbReference>
<dbReference type="RefSeq" id="WP_015286031.1">
    <property type="nucleotide sequence ID" value="NC_019943.1"/>
</dbReference>
<gene>
    <name evidence="10" type="ordered locus">Metfor_2055</name>
</gene>
<evidence type="ECO:0000259" key="8">
    <source>
        <dbReference type="Pfam" id="PF01431"/>
    </source>
</evidence>
<dbReference type="STRING" id="593750.Metfor_2055"/>
<comment type="cofactor">
    <cofactor evidence="1">
        <name>Zn(2+)</name>
        <dbReference type="ChEBI" id="CHEBI:29105"/>
    </cofactor>
</comment>
<dbReference type="GeneID" id="14309448"/>
<evidence type="ECO:0000256" key="5">
    <source>
        <dbReference type="ARBA" id="ARBA00022801"/>
    </source>
</evidence>
<dbReference type="PRINTS" id="PR00786">
    <property type="entry name" value="NEPRILYSIN"/>
</dbReference>
<proteinExistence type="inferred from homology"/>
<name>L0HIC6_METFS</name>
<keyword evidence="3" id="KW-0645">Protease</keyword>
<dbReference type="CDD" id="cd08662">
    <property type="entry name" value="M13"/>
    <property type="match status" value="1"/>
</dbReference>
<dbReference type="KEGG" id="mfo:Metfor_2055"/>
<dbReference type="Pfam" id="PF01431">
    <property type="entry name" value="Peptidase_M13"/>
    <property type="match status" value="1"/>
</dbReference>
<keyword evidence="5" id="KW-0378">Hydrolase</keyword>
<keyword evidence="11" id="KW-1185">Reference proteome</keyword>
<dbReference type="PROSITE" id="PS51257">
    <property type="entry name" value="PROKAR_LIPOPROTEIN"/>
    <property type="match status" value="1"/>
</dbReference>
<dbReference type="GO" id="GO:0046872">
    <property type="term" value="F:metal ion binding"/>
    <property type="evidence" value="ECO:0007669"/>
    <property type="project" value="UniProtKB-KW"/>
</dbReference>
<feature type="domain" description="Peptidase M13 N-terminal" evidence="9">
    <location>
        <begin position="49"/>
        <end position="429"/>
    </location>
</feature>
<dbReference type="PROSITE" id="PS51885">
    <property type="entry name" value="NEPRILYSIN"/>
    <property type="match status" value="1"/>
</dbReference>
<comment type="similarity">
    <text evidence="2">Belongs to the peptidase M13 family.</text>
</comment>
<protein>
    <submittedName>
        <fullName evidence="10">Putative metalloendopeptidase</fullName>
    </submittedName>
</protein>
<keyword evidence="6" id="KW-0862">Zinc</keyword>
<reference evidence="11" key="1">
    <citation type="submission" date="2011-12" db="EMBL/GenBank/DDBJ databases">
        <title>Complete sequence of Methanoregula formicicum SMSP.</title>
        <authorList>
            <person name="Lucas S."/>
            <person name="Han J."/>
            <person name="Lapidus A."/>
            <person name="Cheng J.-F."/>
            <person name="Goodwin L."/>
            <person name="Pitluck S."/>
            <person name="Peters L."/>
            <person name="Ovchinnikova G."/>
            <person name="Teshima H."/>
            <person name="Detter J.C."/>
            <person name="Han C."/>
            <person name="Tapia R."/>
            <person name="Land M."/>
            <person name="Hauser L."/>
            <person name="Kyrpides N."/>
            <person name="Ivanova N."/>
            <person name="Pagani I."/>
            <person name="Imachi H."/>
            <person name="Tamaki H."/>
            <person name="Sekiguchi Y."/>
            <person name="Kamagata Y."/>
            <person name="Cadillo-Quiroz H."/>
            <person name="Zinder S."/>
            <person name="Liu W.-T."/>
            <person name="Woyke T."/>
        </authorList>
    </citation>
    <scope>NUCLEOTIDE SEQUENCE [LARGE SCALE GENOMIC DNA]</scope>
    <source>
        <strain evidence="11">DSM 22288 / NBRC 105244 / SMSP</strain>
    </source>
</reference>